<gene>
    <name evidence="2" type="ORF">CVT25_013372</name>
</gene>
<evidence type="ECO:0000313" key="2">
    <source>
        <dbReference type="EMBL" id="PPQ81447.1"/>
    </source>
</evidence>
<feature type="compositionally biased region" description="Basic residues" evidence="1">
    <location>
        <begin position="134"/>
        <end position="143"/>
    </location>
</feature>
<feature type="compositionally biased region" description="Low complexity" evidence="1">
    <location>
        <begin position="144"/>
        <end position="153"/>
    </location>
</feature>
<name>A0A409WSH9_PSICY</name>
<comment type="caution">
    <text evidence="2">The sequence shown here is derived from an EMBL/GenBank/DDBJ whole genome shotgun (WGS) entry which is preliminary data.</text>
</comment>
<feature type="region of interest" description="Disordered" evidence="1">
    <location>
        <begin position="129"/>
        <end position="199"/>
    </location>
</feature>
<reference evidence="2 3" key="1">
    <citation type="journal article" date="2018" name="Evol. Lett.">
        <title>Horizontal gene cluster transfer increased hallucinogenic mushroom diversity.</title>
        <authorList>
            <person name="Reynolds H.T."/>
            <person name="Vijayakumar V."/>
            <person name="Gluck-Thaler E."/>
            <person name="Korotkin H.B."/>
            <person name="Matheny P.B."/>
            <person name="Slot J.C."/>
        </authorList>
    </citation>
    <scope>NUCLEOTIDE SEQUENCE [LARGE SCALE GENOMIC DNA]</scope>
    <source>
        <strain evidence="2 3">2631</strain>
    </source>
</reference>
<dbReference type="EMBL" id="NHYD01003252">
    <property type="protein sequence ID" value="PPQ81447.1"/>
    <property type="molecule type" value="Genomic_DNA"/>
</dbReference>
<evidence type="ECO:0000256" key="1">
    <source>
        <dbReference type="SAM" id="MobiDB-lite"/>
    </source>
</evidence>
<dbReference type="InParanoid" id="A0A409WSH9"/>
<protein>
    <submittedName>
        <fullName evidence="2">Uncharacterized protein</fullName>
    </submittedName>
</protein>
<keyword evidence="3" id="KW-1185">Reference proteome</keyword>
<dbReference type="Proteomes" id="UP000283269">
    <property type="component" value="Unassembled WGS sequence"/>
</dbReference>
<organism evidence="2 3">
    <name type="scientific">Psilocybe cyanescens</name>
    <dbReference type="NCBI Taxonomy" id="93625"/>
    <lineage>
        <taxon>Eukaryota</taxon>
        <taxon>Fungi</taxon>
        <taxon>Dikarya</taxon>
        <taxon>Basidiomycota</taxon>
        <taxon>Agaricomycotina</taxon>
        <taxon>Agaricomycetes</taxon>
        <taxon>Agaricomycetidae</taxon>
        <taxon>Agaricales</taxon>
        <taxon>Agaricineae</taxon>
        <taxon>Strophariaceae</taxon>
        <taxon>Psilocybe</taxon>
    </lineage>
</organism>
<feature type="compositionally biased region" description="Gly residues" evidence="1">
    <location>
        <begin position="154"/>
        <end position="173"/>
    </location>
</feature>
<proteinExistence type="predicted"/>
<accession>A0A409WSH9</accession>
<sequence>MAGIRVECCTELTLLPAPTRLLYQILLSISTHALTLPALQLIAPQADGRRADTLPPAPLCGVLHKRPPHIPRARRVLRKGLPWEEEGEAPVRIIHMHSGPREATPPTGQLYSRSWVQVHLIIINTSTNTSSHNRISHTQRLGRRSSPPSDSQSQGGGMSDGAGSAGGSGAAERGGGKRTRHREKEKEKEKKKKKRKNGEDWDDRDMLEWNLDHSLSSAMKRLNSQVPQQVRRKPCLHHASSWGAHNAHNSPWTPHVQGDLYNENTLPKWLRDWRLDYNPRQGLLPVVMGVMGGLARRASSVKGVLCFSAVLFSFLSLLYLSSSPISLLPHTFLANTNNLLTRPPPIHRIPRPHPVPNPPAVQPIHPLPCSLPFPVCPALRLFLLPRELWERESSVWEDGNGAGV</sequence>
<evidence type="ECO:0000313" key="3">
    <source>
        <dbReference type="Proteomes" id="UP000283269"/>
    </source>
</evidence>
<dbReference type="AlphaFoldDB" id="A0A409WSH9"/>